<dbReference type="RefSeq" id="WP_101767778.1">
    <property type="nucleotide sequence ID" value="NZ_BPPU01000002.1"/>
</dbReference>
<name>A0A2N4UVR4_9GAMM</name>
<reference evidence="1 2" key="1">
    <citation type="journal article" date="2018" name="Syst. Appl. Microbiol.">
        <title>Photobacterium carnosum sp. nov., isolated from spoiled modified atmosphere packaged poultry meat.</title>
        <authorList>
            <person name="Hilgarth M."/>
            <person name="Fuertes S."/>
            <person name="Ehrmann M."/>
            <person name="Vogel R.F."/>
        </authorList>
    </citation>
    <scope>NUCLEOTIDE SEQUENCE [LARGE SCALE GENOMIC DNA]</scope>
    <source>
        <strain evidence="1 2">TMW 2.2021</strain>
    </source>
</reference>
<dbReference type="Proteomes" id="UP000234420">
    <property type="component" value="Unassembled WGS sequence"/>
</dbReference>
<comment type="caution">
    <text evidence="1">The sequence shown here is derived from an EMBL/GenBank/DDBJ whole genome shotgun (WGS) entry which is preliminary data.</text>
</comment>
<organism evidence="1 2">
    <name type="scientific">Photobacterium carnosum</name>
    <dbReference type="NCBI Taxonomy" id="2023717"/>
    <lineage>
        <taxon>Bacteria</taxon>
        <taxon>Pseudomonadati</taxon>
        <taxon>Pseudomonadota</taxon>
        <taxon>Gammaproteobacteria</taxon>
        <taxon>Vibrionales</taxon>
        <taxon>Vibrionaceae</taxon>
        <taxon>Photobacterium</taxon>
    </lineage>
</organism>
<accession>A0A2N4UVR4</accession>
<keyword evidence="2" id="KW-1185">Reference proteome</keyword>
<dbReference type="EMBL" id="NPIB01000003">
    <property type="protein sequence ID" value="PLC59111.1"/>
    <property type="molecule type" value="Genomic_DNA"/>
</dbReference>
<evidence type="ECO:0000313" key="1">
    <source>
        <dbReference type="EMBL" id="PLC59111.1"/>
    </source>
</evidence>
<proteinExistence type="predicted"/>
<protein>
    <submittedName>
        <fullName evidence="1">Uncharacterized protein</fullName>
    </submittedName>
</protein>
<evidence type="ECO:0000313" key="2">
    <source>
        <dbReference type="Proteomes" id="UP000234420"/>
    </source>
</evidence>
<sequence length="462" mass="51969">MNNLNFWLESFDKLRVERNPFKAHIIAESLNEHEQNQYAVLQAAFVLANGAINQDQERLYGFWLAAINNNLSLSNVITQAQAVDLDALRDGINLLEEKGLIEHFLIDVLVFTRLSGALSDNLKTILGEWCQLLSLSEAQLNDVIALTDHILGVEEPHVVSMTETVRTLLLNDVWAEFFTTKLTKSQLESKITQGIWLIESDIEIELAVEFENSIINFSNNAKLDIKNASINLNNTGLVKPIFNIEASNVNFDNVMVLGDFNADDKVTAFTLCHCNEFNVANSSFELKNARCFKFKDEESKGLFEATTFKNCGNEYLNGGVASYNRGVKFNSCEFTECIANIGGAIYAFSMLENTLIKCKIDDCYSFNENKKECGLYSETFYSGAVKSSDIATKIVIYNICGDNLLNNTKFSGDIEFESNEVSFGFRHIYSALFDTETIKKSGIDSVCNFMKKVSNIRRWSND</sequence>
<dbReference type="AlphaFoldDB" id="A0A2N4UVR4"/>
<gene>
    <name evidence="1" type="ORF">CIK00_04790</name>
</gene>